<feature type="compositionally biased region" description="Basic and acidic residues" evidence="1">
    <location>
        <begin position="171"/>
        <end position="188"/>
    </location>
</feature>
<feature type="transmembrane region" description="Helical" evidence="2">
    <location>
        <begin position="7"/>
        <end position="26"/>
    </location>
</feature>
<sequence length="188" mass="21282">MKHRIKDWVILSFFSGIIGTIAMDVFNFPFWKSKKTEFMYGSLAGSILMLGSRTKRKENFLIGQIYHMLTGGLLGTLNFLMLKFSGKDHYLIKGFSFGAIIWGTLNNVGQSLGLFHVKMHRTASFYVSLIANAIYGAVTSYAIVNLGDPTMFEETTMLEKANLSSRPTPKFMEETSSYRETETPHYTQ</sequence>
<keyword evidence="4" id="KW-1185">Reference proteome</keyword>
<evidence type="ECO:0000313" key="3">
    <source>
        <dbReference type="EMBL" id="SHH15596.1"/>
    </source>
</evidence>
<evidence type="ECO:0000256" key="1">
    <source>
        <dbReference type="SAM" id="MobiDB-lite"/>
    </source>
</evidence>
<name>A0A1M5QNN9_9FIRM</name>
<dbReference type="Proteomes" id="UP000183954">
    <property type="component" value="Unassembled WGS sequence"/>
</dbReference>
<proteinExistence type="predicted"/>
<evidence type="ECO:0000313" key="4">
    <source>
        <dbReference type="Proteomes" id="UP000183954"/>
    </source>
</evidence>
<accession>A0A1M5QNN9</accession>
<reference evidence="4" key="1">
    <citation type="submission" date="2016-11" db="EMBL/GenBank/DDBJ databases">
        <authorList>
            <person name="Varghese N."/>
            <person name="Submissions S."/>
        </authorList>
    </citation>
    <scope>NUCLEOTIDE SEQUENCE [LARGE SCALE GENOMIC DNA]</scope>
    <source>
        <strain evidence="4">DSM 15449</strain>
    </source>
</reference>
<dbReference type="EMBL" id="FQXJ01000003">
    <property type="protein sequence ID" value="SHH15596.1"/>
    <property type="molecule type" value="Genomic_DNA"/>
</dbReference>
<feature type="transmembrane region" description="Helical" evidence="2">
    <location>
        <begin position="90"/>
        <end position="113"/>
    </location>
</feature>
<feature type="transmembrane region" description="Helical" evidence="2">
    <location>
        <begin position="125"/>
        <end position="144"/>
    </location>
</feature>
<gene>
    <name evidence="3" type="ORF">SAMN02746098_00315</name>
</gene>
<feature type="transmembrane region" description="Helical" evidence="2">
    <location>
        <begin position="66"/>
        <end position="84"/>
    </location>
</feature>
<keyword evidence="2" id="KW-0812">Transmembrane</keyword>
<dbReference type="AlphaFoldDB" id="A0A1M5QNN9"/>
<evidence type="ECO:0000256" key="2">
    <source>
        <dbReference type="SAM" id="Phobius"/>
    </source>
</evidence>
<protein>
    <submittedName>
        <fullName evidence="3">Uncharacterized protein</fullName>
    </submittedName>
</protein>
<organism evidence="3 4">
    <name type="scientific">Desulfosporosinus lacus DSM 15449</name>
    <dbReference type="NCBI Taxonomy" id="1121420"/>
    <lineage>
        <taxon>Bacteria</taxon>
        <taxon>Bacillati</taxon>
        <taxon>Bacillota</taxon>
        <taxon>Clostridia</taxon>
        <taxon>Eubacteriales</taxon>
        <taxon>Desulfitobacteriaceae</taxon>
        <taxon>Desulfosporosinus</taxon>
    </lineage>
</organism>
<dbReference type="STRING" id="1121420.SAMN02746098_00315"/>
<dbReference type="RefSeq" id="WP_084110120.1">
    <property type="nucleotide sequence ID" value="NZ_FQXJ01000003.1"/>
</dbReference>
<dbReference type="OrthoDB" id="1798220at2"/>
<feature type="region of interest" description="Disordered" evidence="1">
    <location>
        <begin position="163"/>
        <end position="188"/>
    </location>
</feature>
<keyword evidence="2" id="KW-0472">Membrane</keyword>
<keyword evidence="2" id="KW-1133">Transmembrane helix</keyword>